<dbReference type="EMBL" id="GGEC01063141">
    <property type="protein sequence ID" value="MBX43625.1"/>
    <property type="molecule type" value="Transcribed_RNA"/>
</dbReference>
<organism evidence="1">
    <name type="scientific">Rhizophora mucronata</name>
    <name type="common">Asiatic mangrove</name>
    <dbReference type="NCBI Taxonomy" id="61149"/>
    <lineage>
        <taxon>Eukaryota</taxon>
        <taxon>Viridiplantae</taxon>
        <taxon>Streptophyta</taxon>
        <taxon>Embryophyta</taxon>
        <taxon>Tracheophyta</taxon>
        <taxon>Spermatophyta</taxon>
        <taxon>Magnoliopsida</taxon>
        <taxon>eudicotyledons</taxon>
        <taxon>Gunneridae</taxon>
        <taxon>Pentapetalae</taxon>
        <taxon>rosids</taxon>
        <taxon>fabids</taxon>
        <taxon>Malpighiales</taxon>
        <taxon>Rhizophoraceae</taxon>
        <taxon>Rhizophora</taxon>
    </lineage>
</organism>
<accession>A0A2P2NMD5</accession>
<dbReference type="AlphaFoldDB" id="A0A2P2NMD5"/>
<sequence>MEDILYSCVHLKQTDMDRYSILDASGSWLYQNNGC</sequence>
<evidence type="ECO:0000313" key="1">
    <source>
        <dbReference type="EMBL" id="MBX43625.1"/>
    </source>
</evidence>
<proteinExistence type="predicted"/>
<name>A0A2P2NMD5_RHIMU</name>
<protein>
    <submittedName>
        <fullName evidence="1">Uncharacterized protein</fullName>
    </submittedName>
</protein>
<reference evidence="1" key="1">
    <citation type="submission" date="2018-02" db="EMBL/GenBank/DDBJ databases">
        <title>Rhizophora mucronata_Transcriptome.</title>
        <authorList>
            <person name="Meera S.P."/>
            <person name="Sreeshan A."/>
            <person name="Augustine A."/>
        </authorList>
    </citation>
    <scope>NUCLEOTIDE SEQUENCE</scope>
    <source>
        <tissue evidence="1">Leaf</tissue>
    </source>
</reference>